<organism evidence="1 2">
    <name type="scientific">Claviceps purpurea (strain 20.1)</name>
    <name type="common">Ergot fungus</name>
    <name type="synonym">Sphacelia segetum</name>
    <dbReference type="NCBI Taxonomy" id="1111077"/>
    <lineage>
        <taxon>Eukaryota</taxon>
        <taxon>Fungi</taxon>
        <taxon>Dikarya</taxon>
        <taxon>Ascomycota</taxon>
        <taxon>Pezizomycotina</taxon>
        <taxon>Sordariomycetes</taxon>
        <taxon>Hypocreomycetidae</taxon>
        <taxon>Hypocreales</taxon>
        <taxon>Clavicipitaceae</taxon>
        <taxon>Claviceps</taxon>
    </lineage>
</organism>
<dbReference type="InterPro" id="IPR027417">
    <property type="entry name" value="P-loop_NTPase"/>
</dbReference>
<evidence type="ECO:0000313" key="1">
    <source>
        <dbReference type="EMBL" id="CCE29187.1"/>
    </source>
</evidence>
<keyword evidence="2" id="KW-1185">Reference proteome</keyword>
<evidence type="ECO:0008006" key="3">
    <source>
        <dbReference type="Google" id="ProtNLM"/>
    </source>
</evidence>
<dbReference type="SUPFAM" id="SSF52540">
    <property type="entry name" value="P-loop containing nucleoside triphosphate hydrolases"/>
    <property type="match status" value="1"/>
</dbReference>
<dbReference type="eggNOG" id="KOG0987">
    <property type="taxonomic scope" value="Eukaryota"/>
</dbReference>
<comment type="caution">
    <text evidence="1">The sequence shown here is derived from an EMBL/GenBank/DDBJ whole genome shotgun (WGS) entry which is preliminary data.</text>
</comment>
<dbReference type="CDD" id="cd18809">
    <property type="entry name" value="SF1_C_RecD"/>
    <property type="match status" value="1"/>
</dbReference>
<accession>M1VVA6</accession>
<dbReference type="STRING" id="1111077.M1VVA6"/>
<evidence type="ECO:0000313" key="2">
    <source>
        <dbReference type="Proteomes" id="UP000016801"/>
    </source>
</evidence>
<name>M1VVA6_CLAP2</name>
<dbReference type="EMBL" id="CAGA01000012">
    <property type="protein sequence ID" value="CCE29187.1"/>
    <property type="molecule type" value="Genomic_DNA"/>
</dbReference>
<dbReference type="PANTHER" id="PTHR47642:SF5">
    <property type="entry name" value="ATP-DEPENDENT DNA HELICASE"/>
    <property type="match status" value="1"/>
</dbReference>
<dbReference type="HOGENOM" id="CLU_1250554_0_0_1"/>
<sequence length="193" mass="21486">MLSLGVPVLRIVADNTGLKADQADSQQMAGGLSQVLPICLGARVMLTTNLWIEKGLVNGSRLPTVLMVRFDSYTGPPYYPDAPDRATVVPIFRHESRHIFERRPCTRTQFPLTVAYAITVHKSQGTTLDRAVVDVSAKDFSPGLSYVAVSRVKTLDGIMFDTPFDHQSICGRVTPERDPRRSEVHCLWREICD</sequence>
<proteinExistence type="predicted"/>
<dbReference type="VEuPathDB" id="FungiDB:CPUR_02879"/>
<reference evidence="1 2" key="1">
    <citation type="journal article" date="2013" name="PLoS Genet.">
        <title>Plant-symbiotic fungi as chemical engineers: Multi-genome analysis of the Clavicipitaceae reveals dynamics of alkaloid loci.</title>
        <authorList>
            <person name="Schardl C.L."/>
            <person name="Young C.A."/>
            <person name="Hesse U."/>
            <person name="Amyotte S.G."/>
            <person name="Andreeva K."/>
            <person name="Calie P.J."/>
            <person name="Fleetwood D.J."/>
            <person name="Haws D.C."/>
            <person name="Moore N."/>
            <person name="Oeser B."/>
            <person name="Panaccione D.G."/>
            <person name="Schweri K.K."/>
            <person name="Voisey C.R."/>
            <person name="Farman M.L."/>
            <person name="Jaromczyk J.W."/>
            <person name="Roe B.A."/>
            <person name="O'Sullivan D.M."/>
            <person name="Scott B."/>
            <person name="Tudzynski P."/>
            <person name="An Z."/>
            <person name="Arnaoudova E.G."/>
            <person name="Bullock C.T."/>
            <person name="Charlton N.D."/>
            <person name="Chen L."/>
            <person name="Cox M."/>
            <person name="Dinkins R.D."/>
            <person name="Florea S."/>
            <person name="Glenn A.E."/>
            <person name="Gordon A."/>
            <person name="Gueldener U."/>
            <person name="Harris D.R."/>
            <person name="Hollin W."/>
            <person name="Jaromczyk J."/>
            <person name="Johnson R.D."/>
            <person name="Khan A.K."/>
            <person name="Leistner E."/>
            <person name="Leuchtmann A."/>
            <person name="Li C."/>
            <person name="Liu J."/>
            <person name="Liu J."/>
            <person name="Liu M."/>
            <person name="Mace W."/>
            <person name="Machado C."/>
            <person name="Nagabhyru P."/>
            <person name="Pan J."/>
            <person name="Schmid J."/>
            <person name="Sugawara K."/>
            <person name="Steiner U."/>
            <person name="Takach J.E."/>
            <person name="Tanaka E."/>
            <person name="Webb J.S."/>
            <person name="Wilson E.V."/>
            <person name="Wiseman J.L."/>
            <person name="Yoshida R."/>
            <person name="Zeng Z."/>
        </authorList>
    </citation>
    <scope>NUCLEOTIDE SEQUENCE [LARGE SCALE GENOMIC DNA]</scope>
    <source>
        <strain evidence="1 2">20.1</strain>
    </source>
</reference>
<dbReference type="PANTHER" id="PTHR47642">
    <property type="entry name" value="ATP-DEPENDENT DNA HELICASE"/>
    <property type="match status" value="1"/>
</dbReference>
<gene>
    <name evidence="1" type="ORF">CPUR_02879</name>
</gene>
<dbReference type="Gene3D" id="3.40.50.300">
    <property type="entry name" value="P-loop containing nucleotide triphosphate hydrolases"/>
    <property type="match status" value="1"/>
</dbReference>
<dbReference type="AlphaFoldDB" id="M1VVA6"/>
<protein>
    <recommendedName>
        <fullName evidence="3">ATP-dependent DNA helicase PIF1</fullName>
    </recommendedName>
</protein>
<dbReference type="OrthoDB" id="432234at2759"/>
<dbReference type="InterPro" id="IPR051055">
    <property type="entry name" value="PIF1_helicase"/>
</dbReference>
<dbReference type="Proteomes" id="UP000016801">
    <property type="component" value="Unassembled WGS sequence"/>
</dbReference>